<name>A0A3D9HMP0_9FLAO</name>
<comment type="caution">
    <text evidence="1">The sequence shown here is derived from an EMBL/GenBank/DDBJ whole genome shotgun (WGS) entry which is preliminary data.</text>
</comment>
<organism evidence="1 2">
    <name type="scientific">Seonamhaeicola aphaedonensis</name>
    <dbReference type="NCBI Taxonomy" id="1461338"/>
    <lineage>
        <taxon>Bacteria</taxon>
        <taxon>Pseudomonadati</taxon>
        <taxon>Bacteroidota</taxon>
        <taxon>Flavobacteriia</taxon>
        <taxon>Flavobacteriales</taxon>
        <taxon>Flavobacteriaceae</taxon>
    </lineage>
</organism>
<gene>
    <name evidence="1" type="ORF">DFQ02_101766</name>
</gene>
<accession>A0A3D9HMP0</accession>
<dbReference type="EMBL" id="QRDX01000001">
    <property type="protein sequence ID" value="RED50728.1"/>
    <property type="molecule type" value="Genomic_DNA"/>
</dbReference>
<dbReference type="Proteomes" id="UP000256629">
    <property type="component" value="Unassembled WGS sequence"/>
</dbReference>
<protein>
    <recommendedName>
        <fullName evidence="3">MORN repeat protein</fullName>
    </recommendedName>
</protein>
<evidence type="ECO:0000313" key="2">
    <source>
        <dbReference type="Proteomes" id="UP000256629"/>
    </source>
</evidence>
<keyword evidence="2" id="KW-1185">Reference proteome</keyword>
<reference evidence="1 2" key="1">
    <citation type="submission" date="2018-07" db="EMBL/GenBank/DDBJ databases">
        <title>Genomic Encyclopedia of Type Strains, Phase III (KMG-III): the genomes of soil and plant-associated and newly described type strains.</title>
        <authorList>
            <person name="Whitman W."/>
        </authorList>
    </citation>
    <scope>NUCLEOTIDE SEQUENCE [LARGE SCALE GENOMIC DNA]</scope>
    <source>
        <strain evidence="1 2">CECT 8487</strain>
    </source>
</reference>
<dbReference type="AlphaFoldDB" id="A0A3D9HMP0"/>
<sequence>MTKFRNLLILLILLTFNELISQEIIEMKEVYIENNLVYKNTTDELFTGIAQSKRKNGHLVYEEEYKNGIILSSNLYYNGKEKRISNKTIYNPNKPLVLSKEYKYNLESEIFETTTYNDDGVKILVEQFKNGKLTYSCQYLGKKKHGLELGYGEKGEKLTYRCEFINGKKNGTEYCLNEKGIETKKEYRNGKKIK</sequence>
<evidence type="ECO:0000313" key="1">
    <source>
        <dbReference type="EMBL" id="RED50728.1"/>
    </source>
</evidence>
<dbReference type="Gene3D" id="2.20.110.10">
    <property type="entry name" value="Histone H3 K4-specific methyltransferase SET7/9 N-terminal domain"/>
    <property type="match status" value="1"/>
</dbReference>
<dbReference type="SUPFAM" id="SSF82185">
    <property type="entry name" value="Histone H3 K4-specific methyltransferase SET7/9 N-terminal domain"/>
    <property type="match status" value="1"/>
</dbReference>
<proteinExistence type="predicted"/>
<evidence type="ECO:0008006" key="3">
    <source>
        <dbReference type="Google" id="ProtNLM"/>
    </source>
</evidence>